<geneLocation type="plasmid" evidence="1 2">
    <name>pMESIL01</name>
</geneLocation>
<dbReference type="OrthoDB" id="30243at2"/>
<keyword evidence="2" id="KW-1185">Reference proteome</keyword>
<dbReference type="Proteomes" id="UP000001916">
    <property type="component" value="Plasmid pMESIL01"/>
</dbReference>
<accession>D7BJ16</accession>
<sequence>MADPWIHALNLDKAVQREGVAQAHVAQQDYEGVKPLMGQVWRGERWTNLLESVRSQGEALIPARVLLGYLRGYFLYREVPENDRAFWPHFLQDLGMEGRSPTRAEYDRLWEALDLHDETRCCLKVHENGDRDFIGSLDAVFQFKALRLTALKASFLDFYRTGGLPEKAQPYERVFRRLQEAMELLLEEETVPDLGDEGAVLDFLTQAGLYLGEPNPVRLLFNRSDQALKDLFWELRGGKTSAVARRARFRHKQVRVELLQAIPTLEEIQPTLSREPLLEGWRVYGKVTLEDGRFKRFSWVPRCTPEGEPLPEELEVSFEEGEAVGFRLQHRAFAVRFSRATWTLGEPLEVRPIGFDPAQHPLRFLLASGGEIKERPEELAQEIGEGLTPKDELIVEVRTDGQKNEWRKLASLPVEVRVRLEGWTGPQGAFVRTHPPGLALRARVFAGERLIREEVLPTEPEGSLLVRPTLMPLRIEADVFDASVSFTLMPQGWPGEWWRQGLGLGRSLA</sequence>
<protein>
    <submittedName>
        <fullName evidence="1">Transcriptional antiterminator, BglG</fullName>
    </submittedName>
</protein>
<dbReference type="KEGG" id="msv:Mesil_3360"/>
<dbReference type="RefSeq" id="WP_013159687.1">
    <property type="nucleotide sequence ID" value="NC_014213.1"/>
</dbReference>
<organism evidence="1 2">
    <name type="scientific">Allomeiothermus silvanus (strain ATCC 700542 / DSM 9946 / NBRC 106475 / NCIMB 13440 / VI-R2)</name>
    <name type="common">Thermus silvanus</name>
    <dbReference type="NCBI Taxonomy" id="526227"/>
    <lineage>
        <taxon>Bacteria</taxon>
        <taxon>Thermotogati</taxon>
        <taxon>Deinococcota</taxon>
        <taxon>Deinococci</taxon>
        <taxon>Thermales</taxon>
        <taxon>Thermaceae</taxon>
        <taxon>Allomeiothermus</taxon>
    </lineage>
</organism>
<evidence type="ECO:0000313" key="2">
    <source>
        <dbReference type="Proteomes" id="UP000001916"/>
    </source>
</evidence>
<keyword evidence="1" id="KW-0614">Plasmid</keyword>
<dbReference type="eggNOG" id="ENOG5032UY3">
    <property type="taxonomic scope" value="Bacteria"/>
</dbReference>
<dbReference type="AlphaFoldDB" id="D7BJ16"/>
<proteinExistence type="predicted"/>
<name>D7BJ16_ALLS1</name>
<reference evidence="1 2" key="1">
    <citation type="journal article" date="2010" name="Stand. Genomic Sci.">
        <title>Complete genome sequence of Meiothermus silvanus type strain (VI-R2).</title>
        <authorList>
            <person name="Sikorski J."/>
            <person name="Tindall B.J."/>
            <person name="Lowry S."/>
            <person name="Lucas S."/>
            <person name="Nolan M."/>
            <person name="Copeland A."/>
            <person name="Glavina Del Rio T."/>
            <person name="Tice H."/>
            <person name="Cheng J.F."/>
            <person name="Han C."/>
            <person name="Pitluck S."/>
            <person name="Liolios K."/>
            <person name="Ivanova N."/>
            <person name="Mavromatis K."/>
            <person name="Mikhailova N."/>
            <person name="Pati A."/>
            <person name="Goodwin L."/>
            <person name="Chen A."/>
            <person name="Palaniappan K."/>
            <person name="Land M."/>
            <person name="Hauser L."/>
            <person name="Chang Y.J."/>
            <person name="Jeffries C.D."/>
            <person name="Rohde M."/>
            <person name="Goker M."/>
            <person name="Woyke T."/>
            <person name="Bristow J."/>
            <person name="Eisen J.A."/>
            <person name="Markowitz V."/>
            <person name="Hugenholtz P."/>
            <person name="Kyrpides N.C."/>
            <person name="Klenk H.P."/>
            <person name="Lapidus A."/>
        </authorList>
    </citation>
    <scope>NUCLEOTIDE SEQUENCE [LARGE SCALE GENOMIC DNA]</scope>
    <source>
        <strain evidence="2">ATCC 700542 / DSM 9946 / VI-R2</strain>
        <plasmid evidence="2">Plasmid pMESIL01</plasmid>
    </source>
</reference>
<dbReference type="EMBL" id="CP002043">
    <property type="protein sequence ID" value="ADH65172.1"/>
    <property type="molecule type" value="Genomic_DNA"/>
</dbReference>
<gene>
    <name evidence="1" type="ORF">Mesil_3360</name>
</gene>
<evidence type="ECO:0000313" key="1">
    <source>
        <dbReference type="EMBL" id="ADH65172.1"/>
    </source>
</evidence>
<dbReference type="HOGENOM" id="CLU_535071_0_0_0"/>